<evidence type="ECO:0000256" key="16">
    <source>
        <dbReference type="ARBA" id="ARBA00023157"/>
    </source>
</evidence>
<keyword evidence="10 19" id="KW-0430">Lectin</keyword>
<dbReference type="Gene3D" id="2.60.120.200">
    <property type="match status" value="1"/>
</dbReference>
<dbReference type="SMART" id="SM00276">
    <property type="entry name" value="GLECT"/>
    <property type="match status" value="1"/>
</dbReference>
<dbReference type="GO" id="GO:2001237">
    <property type="term" value="P:negative regulation of extrinsic apoptotic signaling pathway"/>
    <property type="evidence" value="ECO:0007669"/>
    <property type="project" value="TreeGrafter"/>
</dbReference>
<dbReference type="GO" id="GO:0045087">
    <property type="term" value="P:innate immune response"/>
    <property type="evidence" value="ECO:0007669"/>
    <property type="project" value="UniProtKB-KW"/>
</dbReference>
<dbReference type="GO" id="GO:0050918">
    <property type="term" value="P:positive chemotaxis"/>
    <property type="evidence" value="ECO:0007669"/>
    <property type="project" value="TreeGrafter"/>
</dbReference>
<keyword evidence="18" id="KW-0539">Nucleus</keyword>
<evidence type="ECO:0000256" key="2">
    <source>
        <dbReference type="ARBA" id="ARBA00004496"/>
    </source>
</evidence>
<evidence type="ECO:0000256" key="9">
    <source>
        <dbReference type="ARBA" id="ARBA00022728"/>
    </source>
</evidence>
<evidence type="ECO:0000256" key="10">
    <source>
        <dbReference type="ARBA" id="ARBA00022734"/>
    </source>
</evidence>
<evidence type="ECO:0000256" key="8">
    <source>
        <dbReference type="ARBA" id="ARBA00022664"/>
    </source>
</evidence>
<dbReference type="CDD" id="cd00070">
    <property type="entry name" value="GLECT"/>
    <property type="match status" value="1"/>
</dbReference>
<keyword evidence="13" id="KW-0391">Immunity</keyword>
<dbReference type="InterPro" id="IPR001079">
    <property type="entry name" value="Galectin_CRD"/>
</dbReference>
<feature type="region of interest" description="Disordered" evidence="20">
    <location>
        <begin position="1"/>
        <end position="60"/>
    </location>
</feature>
<feature type="compositionally biased region" description="Basic and acidic residues" evidence="20">
    <location>
        <begin position="11"/>
        <end position="20"/>
    </location>
</feature>
<keyword evidence="9" id="KW-0747">Spliceosome</keyword>
<dbReference type="PANTHER" id="PTHR11346:SF26">
    <property type="entry name" value="GALECTIN-3"/>
    <property type="match status" value="1"/>
</dbReference>
<keyword evidence="17" id="KW-0508">mRNA splicing</keyword>
<dbReference type="InterPro" id="IPR013320">
    <property type="entry name" value="ConA-like_dom_sf"/>
</dbReference>
<accession>A0AA35NXM4</accession>
<dbReference type="SMART" id="SM00908">
    <property type="entry name" value="Gal-bind_lectin"/>
    <property type="match status" value="1"/>
</dbReference>
<dbReference type="GO" id="GO:0006397">
    <property type="term" value="P:mRNA processing"/>
    <property type="evidence" value="ECO:0007669"/>
    <property type="project" value="UniProtKB-KW"/>
</dbReference>
<keyword evidence="8" id="KW-0507">mRNA processing</keyword>
<dbReference type="GO" id="GO:0008380">
    <property type="term" value="P:RNA splicing"/>
    <property type="evidence" value="ECO:0007669"/>
    <property type="project" value="UniProtKB-KW"/>
</dbReference>
<name>A0AA35NXM4_9SAUR</name>
<feature type="region of interest" description="Disordered" evidence="20">
    <location>
        <begin position="99"/>
        <end position="163"/>
    </location>
</feature>
<keyword evidence="11" id="KW-0677">Repeat</keyword>
<evidence type="ECO:0000256" key="17">
    <source>
        <dbReference type="ARBA" id="ARBA00023187"/>
    </source>
</evidence>
<keyword evidence="4" id="KW-0963">Cytoplasm</keyword>
<evidence type="ECO:0000256" key="7">
    <source>
        <dbReference type="ARBA" id="ARBA00022588"/>
    </source>
</evidence>
<evidence type="ECO:0000256" key="4">
    <source>
        <dbReference type="ARBA" id="ARBA00022490"/>
    </source>
</evidence>
<dbReference type="GO" id="GO:0048246">
    <property type="term" value="P:macrophage chemotaxis"/>
    <property type="evidence" value="ECO:0007669"/>
    <property type="project" value="TreeGrafter"/>
</dbReference>
<evidence type="ECO:0000256" key="6">
    <source>
        <dbReference type="ARBA" id="ARBA00022553"/>
    </source>
</evidence>
<feature type="domain" description="Galectin" evidence="21">
    <location>
        <begin position="169"/>
        <end position="300"/>
    </location>
</feature>
<dbReference type="GO" id="GO:0030154">
    <property type="term" value="P:cell differentiation"/>
    <property type="evidence" value="ECO:0007669"/>
    <property type="project" value="UniProtKB-KW"/>
</dbReference>
<dbReference type="PANTHER" id="PTHR11346">
    <property type="entry name" value="GALECTIN"/>
    <property type="match status" value="1"/>
</dbReference>
<keyword evidence="12" id="KW-0221">Differentiation</keyword>
<dbReference type="EMBL" id="OX395126">
    <property type="protein sequence ID" value="CAI5764813.1"/>
    <property type="molecule type" value="Genomic_DNA"/>
</dbReference>
<dbReference type="GO" id="GO:0048245">
    <property type="term" value="P:eosinophil chemotaxis"/>
    <property type="evidence" value="ECO:0007669"/>
    <property type="project" value="TreeGrafter"/>
</dbReference>
<dbReference type="GO" id="GO:0030593">
    <property type="term" value="P:neutrophil chemotaxis"/>
    <property type="evidence" value="ECO:0007669"/>
    <property type="project" value="TreeGrafter"/>
</dbReference>
<dbReference type="GO" id="GO:0001772">
    <property type="term" value="C:immunological synapse"/>
    <property type="evidence" value="ECO:0007669"/>
    <property type="project" value="TreeGrafter"/>
</dbReference>
<proteinExistence type="predicted"/>
<evidence type="ECO:0000256" key="12">
    <source>
        <dbReference type="ARBA" id="ARBA00022782"/>
    </source>
</evidence>
<dbReference type="GO" id="GO:0005615">
    <property type="term" value="C:extracellular space"/>
    <property type="evidence" value="ECO:0007669"/>
    <property type="project" value="TreeGrafter"/>
</dbReference>
<evidence type="ECO:0000256" key="20">
    <source>
        <dbReference type="SAM" id="MobiDB-lite"/>
    </source>
</evidence>
<feature type="compositionally biased region" description="Low complexity" evidence="20">
    <location>
        <begin position="141"/>
        <end position="163"/>
    </location>
</feature>
<dbReference type="GO" id="GO:0005681">
    <property type="term" value="C:spliceosomal complex"/>
    <property type="evidence" value="ECO:0007669"/>
    <property type="project" value="UniProtKB-KW"/>
</dbReference>
<evidence type="ECO:0000256" key="13">
    <source>
        <dbReference type="ARBA" id="ARBA00022859"/>
    </source>
</evidence>
<dbReference type="SUPFAM" id="SSF49899">
    <property type="entry name" value="Concanavalin A-like lectins/glucanases"/>
    <property type="match status" value="1"/>
</dbReference>
<keyword evidence="6" id="KW-0597">Phosphoprotein</keyword>
<dbReference type="GO" id="GO:0019863">
    <property type="term" value="F:IgE binding"/>
    <property type="evidence" value="ECO:0007669"/>
    <property type="project" value="UniProtKB-KW"/>
</dbReference>
<keyword evidence="16" id="KW-1015">Disulfide bond</keyword>
<evidence type="ECO:0000256" key="14">
    <source>
        <dbReference type="ARBA" id="ARBA00022972"/>
    </source>
</evidence>
<evidence type="ECO:0000256" key="1">
    <source>
        <dbReference type="ARBA" id="ARBA00004123"/>
    </source>
</evidence>
<keyword evidence="5" id="KW-0964">Secreted</keyword>
<dbReference type="GO" id="GO:0090280">
    <property type="term" value="P:positive regulation of calcium ion import"/>
    <property type="evidence" value="ECO:0007669"/>
    <property type="project" value="TreeGrafter"/>
</dbReference>
<keyword evidence="15" id="KW-0007">Acetylation</keyword>
<dbReference type="InterPro" id="IPR044156">
    <property type="entry name" value="Galectin-like"/>
</dbReference>
<evidence type="ECO:0000256" key="19">
    <source>
        <dbReference type="RuleBase" id="RU102079"/>
    </source>
</evidence>
<comment type="subcellular location">
    <subcellularLocation>
        <location evidence="2">Cytoplasm</location>
    </subcellularLocation>
    <subcellularLocation>
        <location evidence="1">Nucleus</location>
    </subcellularLocation>
    <subcellularLocation>
        <location evidence="3">Secreted</location>
    </subcellularLocation>
</comment>
<dbReference type="GO" id="GO:0002548">
    <property type="term" value="P:monocyte chemotaxis"/>
    <property type="evidence" value="ECO:0007669"/>
    <property type="project" value="TreeGrafter"/>
</dbReference>
<dbReference type="GO" id="GO:0043236">
    <property type="term" value="F:laminin binding"/>
    <property type="evidence" value="ECO:0007669"/>
    <property type="project" value="TreeGrafter"/>
</dbReference>
<keyword evidence="7" id="KW-0399">Innate immunity</keyword>
<dbReference type="Pfam" id="PF00337">
    <property type="entry name" value="Gal-bind_lectin"/>
    <property type="match status" value="1"/>
</dbReference>
<dbReference type="PROSITE" id="PS51304">
    <property type="entry name" value="GALECTIN"/>
    <property type="match status" value="1"/>
</dbReference>
<organism evidence="22 23">
    <name type="scientific">Podarcis lilfordi</name>
    <name type="common">Lilford's wall lizard</name>
    <dbReference type="NCBI Taxonomy" id="74358"/>
    <lineage>
        <taxon>Eukaryota</taxon>
        <taxon>Metazoa</taxon>
        <taxon>Chordata</taxon>
        <taxon>Craniata</taxon>
        <taxon>Vertebrata</taxon>
        <taxon>Euteleostomi</taxon>
        <taxon>Lepidosauria</taxon>
        <taxon>Squamata</taxon>
        <taxon>Bifurcata</taxon>
        <taxon>Unidentata</taxon>
        <taxon>Episquamata</taxon>
        <taxon>Laterata</taxon>
        <taxon>Lacertibaenia</taxon>
        <taxon>Lacertidae</taxon>
        <taxon>Podarcis</taxon>
    </lineage>
</organism>
<evidence type="ECO:0000313" key="22">
    <source>
        <dbReference type="EMBL" id="CAI5764813.1"/>
    </source>
</evidence>
<gene>
    <name evidence="22" type="ORF">PODLI_1B026232</name>
</gene>
<reference evidence="22" key="1">
    <citation type="submission" date="2022-12" db="EMBL/GenBank/DDBJ databases">
        <authorList>
            <person name="Alioto T."/>
            <person name="Alioto T."/>
            <person name="Gomez Garrido J."/>
        </authorList>
    </citation>
    <scope>NUCLEOTIDE SEQUENCE</scope>
</reference>
<evidence type="ECO:0000259" key="21">
    <source>
        <dbReference type="PROSITE" id="PS51304"/>
    </source>
</evidence>
<dbReference type="AlphaFoldDB" id="A0AA35NXM4"/>
<dbReference type="Proteomes" id="UP001178461">
    <property type="component" value="Chromosome 1"/>
</dbReference>
<evidence type="ECO:0000256" key="11">
    <source>
        <dbReference type="ARBA" id="ARBA00022737"/>
    </source>
</evidence>
<evidence type="ECO:0000313" key="23">
    <source>
        <dbReference type="Proteomes" id="UP001178461"/>
    </source>
</evidence>
<dbReference type="GO" id="GO:0005737">
    <property type="term" value="C:cytoplasm"/>
    <property type="evidence" value="ECO:0007669"/>
    <property type="project" value="UniProtKB-SubCell"/>
</dbReference>
<feature type="compositionally biased region" description="Low complexity" evidence="20">
    <location>
        <begin position="31"/>
        <end position="60"/>
    </location>
</feature>
<dbReference type="GO" id="GO:0048030">
    <property type="term" value="F:disaccharide binding"/>
    <property type="evidence" value="ECO:0007669"/>
    <property type="project" value="TreeGrafter"/>
</dbReference>
<protein>
    <recommendedName>
        <fullName evidence="19">Galectin</fullName>
    </recommendedName>
</protein>
<evidence type="ECO:0000256" key="3">
    <source>
        <dbReference type="ARBA" id="ARBA00004613"/>
    </source>
</evidence>
<dbReference type="FunFam" id="2.60.120.200:FF:000023">
    <property type="entry name" value="Galectin"/>
    <property type="match status" value="1"/>
</dbReference>
<evidence type="ECO:0000256" key="18">
    <source>
        <dbReference type="ARBA" id="ARBA00023242"/>
    </source>
</evidence>
<keyword evidence="23" id="KW-1185">Reference proteome</keyword>
<evidence type="ECO:0000256" key="5">
    <source>
        <dbReference type="ARBA" id="ARBA00022525"/>
    </source>
</evidence>
<dbReference type="GO" id="GO:0045806">
    <property type="term" value="P:negative regulation of endocytosis"/>
    <property type="evidence" value="ECO:0007669"/>
    <property type="project" value="TreeGrafter"/>
</dbReference>
<evidence type="ECO:0000256" key="15">
    <source>
        <dbReference type="ARBA" id="ARBA00022990"/>
    </source>
</evidence>
<keyword evidence="14" id="KW-0389">IgE-binding protein</keyword>
<sequence>MSRGTPAGPRLRRDPARKMSDGFSLSDALSGGANNPNANPNAQPNPWGNQPGTFPGYPGAFPGPYPGAPGAYPGAPGAYPGAPGAYPGAPGAYPGAPQAGGGYPGGPPQPGGFPSAPGMVPPGASGMYPGPGQPPSGGGAQPTAPQGGAGFPSSVPSGGAPSGPLKVPCDIPLPAGLQPRTLLTIVGTVNPRASCIKVDLKKGNDIALHFNPRFNEDGRKVIVCNTMLHNTWGKEDRTAPRFPFEAGKPFKIQILCEADHLKIAVNDAHLMQYNHRIKELNQINKLCLNGDITLTSVTPTTI</sequence>